<accession>A0A9Y1ZCJ0</accession>
<proteinExistence type="predicted"/>
<organism evidence="1 2">
    <name type="scientific">Salmonella phage NJ12</name>
    <dbReference type="NCBI Taxonomy" id="3043562"/>
    <lineage>
        <taxon>Viruses</taxon>
        <taxon>Duplodnaviria</taxon>
        <taxon>Heunggongvirae</taxon>
        <taxon>Uroviricota</taxon>
        <taxon>Caudoviricetes</taxon>
        <taxon>Andersonviridae</taxon>
        <taxon>Ounavirinae</taxon>
        <taxon>Felixounavirus</taxon>
        <taxon>Felixounavirus NJ12</taxon>
    </lineage>
</organism>
<name>A0A9Y1ZCJ0_9CAUD</name>
<evidence type="ECO:0000313" key="2">
    <source>
        <dbReference type="Proteomes" id="UP001227211"/>
    </source>
</evidence>
<evidence type="ECO:0000313" key="1">
    <source>
        <dbReference type="EMBL" id="WIV78984.1"/>
    </source>
</evidence>
<reference evidence="1 2" key="1">
    <citation type="submission" date="2023-04" db="EMBL/GenBank/DDBJ databases">
        <authorList>
            <person name="Li L."/>
        </authorList>
    </citation>
    <scope>NUCLEOTIDE SEQUENCE [LARGE SCALE GENOMIC DNA]</scope>
</reference>
<sequence length="40" mass="3991">MPKIVSERVAVNGDQPALKTGAAGNGTGSTPALSAKIILR</sequence>
<protein>
    <submittedName>
        <fullName evidence="1">Uncharacterized protein</fullName>
    </submittedName>
</protein>
<dbReference type="Proteomes" id="UP001227211">
    <property type="component" value="Segment"/>
</dbReference>
<dbReference type="EMBL" id="OQ845959">
    <property type="protein sequence ID" value="WIV78984.1"/>
    <property type="molecule type" value="Genomic_DNA"/>
</dbReference>
<keyword evidence="2" id="KW-1185">Reference proteome</keyword>